<dbReference type="GO" id="GO:0006508">
    <property type="term" value="P:proteolysis"/>
    <property type="evidence" value="ECO:0007669"/>
    <property type="project" value="UniProtKB-KW"/>
</dbReference>
<dbReference type="OrthoDB" id="371054at2"/>
<evidence type="ECO:0000256" key="1">
    <source>
        <dbReference type="SAM" id="Phobius"/>
    </source>
</evidence>
<dbReference type="PANTHER" id="PTHR36435:SF1">
    <property type="entry name" value="CAAX AMINO TERMINAL PROTEASE FAMILY PROTEIN"/>
    <property type="match status" value="1"/>
</dbReference>
<protein>
    <submittedName>
        <fullName evidence="3">CAAX protease family protein</fullName>
    </submittedName>
</protein>
<keyword evidence="1" id="KW-0812">Transmembrane</keyword>
<dbReference type="AlphaFoldDB" id="A0A1T2XAD6"/>
<keyword evidence="3" id="KW-0645">Protease</keyword>
<dbReference type="Pfam" id="PF02517">
    <property type="entry name" value="Rce1-like"/>
    <property type="match status" value="1"/>
</dbReference>
<dbReference type="PANTHER" id="PTHR36435">
    <property type="entry name" value="SLR1288 PROTEIN"/>
    <property type="match status" value="1"/>
</dbReference>
<reference evidence="3 4" key="1">
    <citation type="submission" date="2017-01" db="EMBL/GenBank/DDBJ databases">
        <title>Genome analysis of Paenibacillus selenitrireducens ES3-24.</title>
        <authorList>
            <person name="Xu D."/>
            <person name="Yao R."/>
            <person name="Zheng S."/>
        </authorList>
    </citation>
    <scope>NUCLEOTIDE SEQUENCE [LARGE SCALE GENOMIC DNA]</scope>
    <source>
        <strain evidence="3 4">ES3-24</strain>
    </source>
</reference>
<organism evidence="3 4">
    <name type="scientific">Paenibacillus selenitireducens</name>
    <dbReference type="NCBI Taxonomy" id="1324314"/>
    <lineage>
        <taxon>Bacteria</taxon>
        <taxon>Bacillati</taxon>
        <taxon>Bacillota</taxon>
        <taxon>Bacilli</taxon>
        <taxon>Bacillales</taxon>
        <taxon>Paenibacillaceae</taxon>
        <taxon>Paenibacillus</taxon>
    </lineage>
</organism>
<feature type="transmembrane region" description="Helical" evidence="1">
    <location>
        <begin position="216"/>
        <end position="235"/>
    </location>
</feature>
<dbReference type="STRING" id="1324314.BVG16_17035"/>
<evidence type="ECO:0000259" key="2">
    <source>
        <dbReference type="Pfam" id="PF02517"/>
    </source>
</evidence>
<feature type="domain" description="CAAX prenyl protease 2/Lysostaphin resistance protein A-like" evidence="2">
    <location>
        <begin position="110"/>
        <end position="207"/>
    </location>
</feature>
<keyword evidence="1" id="KW-0472">Membrane</keyword>
<keyword evidence="3" id="KW-0378">Hydrolase</keyword>
<dbReference type="RefSeq" id="WP_078499891.1">
    <property type="nucleotide sequence ID" value="NZ_MSZX01000006.1"/>
</dbReference>
<keyword evidence="1" id="KW-1133">Transmembrane helix</keyword>
<gene>
    <name evidence="3" type="ORF">BVG16_17035</name>
</gene>
<dbReference type="GO" id="GO:0080120">
    <property type="term" value="P:CAAX-box protein maturation"/>
    <property type="evidence" value="ECO:0007669"/>
    <property type="project" value="UniProtKB-ARBA"/>
</dbReference>
<feature type="transmembrane region" description="Helical" evidence="1">
    <location>
        <begin position="141"/>
        <end position="159"/>
    </location>
</feature>
<evidence type="ECO:0000313" key="3">
    <source>
        <dbReference type="EMBL" id="OPA76857.1"/>
    </source>
</evidence>
<keyword evidence="4" id="KW-1185">Reference proteome</keyword>
<name>A0A1T2XAD6_9BACL</name>
<feature type="transmembrane region" description="Helical" evidence="1">
    <location>
        <begin position="16"/>
        <end position="38"/>
    </location>
</feature>
<dbReference type="Proteomes" id="UP000190188">
    <property type="component" value="Unassembled WGS sequence"/>
</dbReference>
<dbReference type="GO" id="GO:0004175">
    <property type="term" value="F:endopeptidase activity"/>
    <property type="evidence" value="ECO:0007669"/>
    <property type="project" value="UniProtKB-ARBA"/>
</dbReference>
<evidence type="ECO:0000313" key="4">
    <source>
        <dbReference type="Proteomes" id="UP000190188"/>
    </source>
</evidence>
<feature type="transmembrane region" description="Helical" evidence="1">
    <location>
        <begin position="44"/>
        <end position="65"/>
    </location>
</feature>
<dbReference type="EMBL" id="MSZX01000006">
    <property type="protein sequence ID" value="OPA76857.1"/>
    <property type="molecule type" value="Genomic_DNA"/>
</dbReference>
<dbReference type="InterPro" id="IPR003675">
    <property type="entry name" value="Rce1/LyrA-like_dom"/>
</dbReference>
<accession>A0A1T2XAD6</accession>
<feature type="transmembrane region" description="Helical" evidence="1">
    <location>
        <begin position="85"/>
        <end position="103"/>
    </location>
</feature>
<feature type="transmembrane region" description="Helical" evidence="1">
    <location>
        <begin position="171"/>
        <end position="189"/>
    </location>
</feature>
<feature type="transmembrane region" description="Helical" evidence="1">
    <location>
        <begin position="109"/>
        <end position="129"/>
    </location>
</feature>
<dbReference type="InterPro" id="IPR052710">
    <property type="entry name" value="CAAX_protease"/>
</dbReference>
<proteinExistence type="predicted"/>
<sequence length="250" mass="27673">MTTRSKKASFSERHPIWTVTILELLLIVTLFAAGAYVTIQEIDIFSPVAIAFIPVTIALLIYLSVRGKWSALGFSSLSNIAAKNWIFYLPLLAILITLCLKGFKENSGSDILLYVGFTLMVGFVEETLYRGLILQTLLRKSVGAAVITSSILFAVTHVLNILSGQNTFDTILQIVYALLVGLALALLIIKNHNIFPLIIFHFLHNLIQFLGNESKIGYDLTVIFILIVQCVWVVADLKKKPVQPPVQTGL</sequence>
<comment type="caution">
    <text evidence="3">The sequence shown here is derived from an EMBL/GenBank/DDBJ whole genome shotgun (WGS) entry which is preliminary data.</text>
</comment>